<reference evidence="2" key="2">
    <citation type="journal article" date="2021" name="PeerJ">
        <title>Extensive microbial diversity within the chicken gut microbiome revealed by metagenomics and culture.</title>
        <authorList>
            <person name="Gilroy R."/>
            <person name="Ravi A."/>
            <person name="Getino M."/>
            <person name="Pursley I."/>
            <person name="Horton D.L."/>
            <person name="Alikhan N.F."/>
            <person name="Baker D."/>
            <person name="Gharbi K."/>
            <person name="Hall N."/>
            <person name="Watson M."/>
            <person name="Adriaenssens E.M."/>
            <person name="Foster-Nyarko E."/>
            <person name="Jarju S."/>
            <person name="Secka A."/>
            <person name="Antonio M."/>
            <person name="Oren A."/>
            <person name="Chaudhuri R.R."/>
            <person name="La Ragione R."/>
            <person name="Hildebrand F."/>
            <person name="Pallen M.J."/>
        </authorList>
    </citation>
    <scope>NUCLEOTIDE SEQUENCE</scope>
    <source>
        <strain evidence="2">10037</strain>
    </source>
</reference>
<evidence type="ECO:0000259" key="1">
    <source>
        <dbReference type="PROSITE" id="PS51186"/>
    </source>
</evidence>
<organism evidence="2 3">
    <name type="scientific">Candidatus Merdivivens pullistercoris</name>
    <dbReference type="NCBI Taxonomy" id="2840873"/>
    <lineage>
        <taxon>Bacteria</taxon>
        <taxon>Pseudomonadati</taxon>
        <taxon>Bacteroidota</taxon>
        <taxon>Bacteroidia</taxon>
        <taxon>Bacteroidales</taxon>
        <taxon>Muribaculaceae</taxon>
        <taxon>Muribaculaceae incertae sedis</taxon>
        <taxon>Candidatus Merdivivens</taxon>
    </lineage>
</organism>
<dbReference type="Pfam" id="PF00583">
    <property type="entry name" value="Acetyltransf_1"/>
    <property type="match status" value="1"/>
</dbReference>
<dbReference type="InterPro" id="IPR000182">
    <property type="entry name" value="GNAT_dom"/>
</dbReference>
<dbReference type="GO" id="GO:0016747">
    <property type="term" value="F:acyltransferase activity, transferring groups other than amino-acyl groups"/>
    <property type="evidence" value="ECO:0007669"/>
    <property type="project" value="InterPro"/>
</dbReference>
<dbReference type="Proteomes" id="UP000823597">
    <property type="component" value="Unassembled WGS sequence"/>
</dbReference>
<evidence type="ECO:0000313" key="2">
    <source>
        <dbReference type="EMBL" id="MBO8465688.1"/>
    </source>
</evidence>
<sequence length="181" mass="21001">MLRLIDSHKIRENDLKEIQKIYTEAFPPEERRDWKDVMRLLENESIFWLTAAYMDEELIGFITGWNFPEFIYMEHFATAPSARNKGYGATIFSGVLSASGKPHVIEVERPDNEMASRRIGFYERLGLHISDRDYVQPPYAKGGSPVPMFIMTDKGYEKRWADEIHRTVYSYTAHAESGAAR</sequence>
<accession>A0A9D9I5R3</accession>
<dbReference type="AlphaFoldDB" id="A0A9D9I5R3"/>
<dbReference type="CDD" id="cd04301">
    <property type="entry name" value="NAT_SF"/>
    <property type="match status" value="1"/>
</dbReference>
<feature type="domain" description="N-acetyltransferase" evidence="1">
    <location>
        <begin position="5"/>
        <end position="153"/>
    </location>
</feature>
<name>A0A9D9I5R3_9BACT</name>
<dbReference type="InterPro" id="IPR016181">
    <property type="entry name" value="Acyl_CoA_acyltransferase"/>
</dbReference>
<dbReference type="EMBL" id="JADIME010000073">
    <property type="protein sequence ID" value="MBO8465688.1"/>
    <property type="molecule type" value="Genomic_DNA"/>
</dbReference>
<reference evidence="2" key="1">
    <citation type="submission" date="2020-10" db="EMBL/GenBank/DDBJ databases">
        <authorList>
            <person name="Gilroy R."/>
        </authorList>
    </citation>
    <scope>NUCLEOTIDE SEQUENCE</scope>
    <source>
        <strain evidence="2">10037</strain>
    </source>
</reference>
<dbReference type="PROSITE" id="PS51186">
    <property type="entry name" value="GNAT"/>
    <property type="match status" value="1"/>
</dbReference>
<dbReference type="SUPFAM" id="SSF55729">
    <property type="entry name" value="Acyl-CoA N-acyltransferases (Nat)"/>
    <property type="match status" value="1"/>
</dbReference>
<dbReference type="Gene3D" id="3.40.630.30">
    <property type="match status" value="1"/>
</dbReference>
<proteinExistence type="predicted"/>
<evidence type="ECO:0000313" key="3">
    <source>
        <dbReference type="Proteomes" id="UP000823597"/>
    </source>
</evidence>
<gene>
    <name evidence="2" type="ORF">IAB93_06810</name>
</gene>
<protein>
    <submittedName>
        <fullName evidence="2">GNAT family N-acetyltransferase</fullName>
    </submittedName>
</protein>
<comment type="caution">
    <text evidence="2">The sequence shown here is derived from an EMBL/GenBank/DDBJ whole genome shotgun (WGS) entry which is preliminary data.</text>
</comment>